<keyword evidence="4 9" id="KW-0378">Hydrolase</keyword>
<dbReference type="Gene3D" id="2.60.120.260">
    <property type="entry name" value="Galactose-binding domain-like"/>
    <property type="match status" value="1"/>
</dbReference>
<evidence type="ECO:0000256" key="5">
    <source>
        <dbReference type="ARBA" id="ARBA00023295"/>
    </source>
</evidence>
<evidence type="ECO:0000256" key="1">
    <source>
        <dbReference type="ARBA" id="ARBA00001231"/>
    </source>
</evidence>
<feature type="domain" description="Beta-hexosaminidase bacterial type N-terminal" evidence="8">
    <location>
        <begin position="64"/>
        <end position="196"/>
    </location>
</feature>
<dbReference type="InterPro" id="IPR015883">
    <property type="entry name" value="Glyco_hydro_20_cat"/>
</dbReference>
<dbReference type="SUPFAM" id="SSF51445">
    <property type="entry name" value="(Trans)glycosidases"/>
    <property type="match status" value="1"/>
</dbReference>
<dbReference type="InterPro" id="IPR029018">
    <property type="entry name" value="Hex-like_dom2"/>
</dbReference>
<dbReference type="InterPro" id="IPR026876">
    <property type="entry name" value="Fn3_assoc_repeat"/>
</dbReference>
<dbReference type="Gene3D" id="3.20.20.80">
    <property type="entry name" value="Glycosidases"/>
    <property type="match status" value="1"/>
</dbReference>
<keyword evidence="5" id="KW-0326">Glycosidase</keyword>
<evidence type="ECO:0000259" key="7">
    <source>
        <dbReference type="Pfam" id="PF00728"/>
    </source>
</evidence>
<dbReference type="SUPFAM" id="SSF55545">
    <property type="entry name" value="beta-N-acetylhexosaminidase-like domain"/>
    <property type="match status" value="1"/>
</dbReference>
<dbReference type="PANTHER" id="PTHR22600:SF57">
    <property type="entry name" value="BETA-N-ACETYLHEXOSAMINIDASE"/>
    <property type="match status" value="1"/>
</dbReference>
<dbReference type="CDD" id="cd06563">
    <property type="entry name" value="GH20_chitobiase-like"/>
    <property type="match status" value="1"/>
</dbReference>
<dbReference type="Pfam" id="PF00728">
    <property type="entry name" value="Glyco_hydro_20"/>
    <property type="match status" value="1"/>
</dbReference>
<evidence type="ECO:0000259" key="8">
    <source>
        <dbReference type="Pfam" id="PF02838"/>
    </source>
</evidence>
<evidence type="ECO:0000313" key="12">
    <source>
        <dbReference type="Proteomes" id="UP000440614"/>
    </source>
</evidence>
<protein>
    <recommendedName>
        <fullName evidence="3">beta-N-acetylhexosaminidase</fullName>
        <ecNumber evidence="3">3.2.1.52</ecNumber>
    </recommendedName>
</protein>
<dbReference type="EC" id="3.2.1.52" evidence="3"/>
<evidence type="ECO:0000313" key="11">
    <source>
        <dbReference type="Proteomes" id="UP000284785"/>
    </source>
</evidence>
<reference evidence="9 12" key="2">
    <citation type="journal article" date="2019" name="Nat. Med.">
        <title>A library of human gut bacterial isolates paired with longitudinal multiomics data enables mechanistic microbiome research.</title>
        <authorList>
            <person name="Poyet M."/>
            <person name="Groussin M."/>
            <person name="Gibbons S.M."/>
            <person name="Avila-Pacheco J."/>
            <person name="Jiang X."/>
            <person name="Kearney S.M."/>
            <person name="Perrotta A.R."/>
            <person name="Berdy B."/>
            <person name="Zhao S."/>
            <person name="Lieberman T.D."/>
            <person name="Swanson P.K."/>
            <person name="Smith M."/>
            <person name="Roesemann S."/>
            <person name="Alexander J.E."/>
            <person name="Rich S.A."/>
            <person name="Livny J."/>
            <person name="Vlamakis H."/>
            <person name="Clish C."/>
            <person name="Bullock K."/>
            <person name="Deik A."/>
            <person name="Scott J."/>
            <person name="Pierce K.A."/>
            <person name="Xavier R.J."/>
            <person name="Alm E.J."/>
        </authorList>
    </citation>
    <scope>NUCLEOTIDE SEQUENCE [LARGE SCALE GENOMIC DNA]</scope>
    <source>
        <strain evidence="9 12">BIOML-A188</strain>
    </source>
</reference>
<feature type="domain" description="Glycoside hydrolase family 20 catalytic" evidence="7">
    <location>
        <begin position="199"/>
        <end position="559"/>
    </location>
</feature>
<dbReference type="GO" id="GO:0005975">
    <property type="term" value="P:carbohydrate metabolic process"/>
    <property type="evidence" value="ECO:0007669"/>
    <property type="project" value="InterPro"/>
</dbReference>
<proteinExistence type="inferred from homology"/>
<dbReference type="EMBL" id="WCSY01000004">
    <property type="protein sequence ID" value="KAB4314836.1"/>
    <property type="molecule type" value="Genomic_DNA"/>
</dbReference>
<evidence type="ECO:0000256" key="4">
    <source>
        <dbReference type="ARBA" id="ARBA00022801"/>
    </source>
</evidence>
<comment type="similarity">
    <text evidence="2">Belongs to the glycosyl hydrolase 20 family.</text>
</comment>
<evidence type="ECO:0000256" key="2">
    <source>
        <dbReference type="ARBA" id="ARBA00006285"/>
    </source>
</evidence>
<dbReference type="PRINTS" id="PR00738">
    <property type="entry name" value="GLHYDRLASE20"/>
</dbReference>
<feature type="active site" description="Proton donor" evidence="6">
    <location>
        <position position="377"/>
    </location>
</feature>
<dbReference type="InterPro" id="IPR017853">
    <property type="entry name" value="GH"/>
</dbReference>
<evidence type="ECO:0000313" key="9">
    <source>
        <dbReference type="EMBL" id="KAB4314836.1"/>
    </source>
</evidence>
<organism evidence="10 11">
    <name type="scientific">Bacteroides thetaiotaomicron</name>
    <dbReference type="NCBI Taxonomy" id="818"/>
    <lineage>
        <taxon>Bacteria</taxon>
        <taxon>Pseudomonadati</taxon>
        <taxon>Bacteroidota</taxon>
        <taxon>Bacteroidia</taxon>
        <taxon>Bacteroidales</taxon>
        <taxon>Bacteroidaceae</taxon>
        <taxon>Bacteroides</taxon>
    </lineage>
</organism>
<evidence type="ECO:0000313" key="10">
    <source>
        <dbReference type="EMBL" id="RHD87341.1"/>
    </source>
</evidence>
<dbReference type="Pfam" id="PF13287">
    <property type="entry name" value="Fn3_assoc"/>
    <property type="match status" value="1"/>
</dbReference>
<sequence>MFVTSAFLFLYYWNLSIKQVHLSCQYINNLTQFQTMKKSISLLLLSLLMITPSCQKPKEVTNEYNIVPQPNQLVPKEGRFELSNKVRLVVPSDAPEVKKVADGFAEQLKQTAGISLKEAESVDGKPAISFVLQEGMPKEGYKLSVTPTLITVTASQPNGFFYGVQTIYQLLPPAVYGKELKKKADWSVPAVEIEDAPRFVHRGLMLDVCRHYAPIEYIYKFIDLLAMNKMNVFHWHLTDDQGWRIEIKKYPKLTEIGSKREKTLVDYYYVNYPQVFDGIEHGGYYTQEQIKEVVAYAASKYINVIPEIEMPGHALAALAAYPELSCDSTQTYKVSPTWGVFEQVFCPSETTFKFFEGVMDEVVELFPSEYIHIGGDECPKTAWKNSAFCQQLIRQLGLKDDVTPSKVDGMKHSKEDKLQSYFVTRMEKYLNGKGRNIIGWDEILEGGLAPNATVLSWRGVEGGLNAAKAGHNAIMAPMPYAYLDFYQEDPEIAPTTIGGYTTLKKTYSYNPVPDDADELVKKHIIGMQGNLWREYMKTSDRVDYQAFPRAMAIAETGWTLDANKNWKSFCERMVTEFERLEVMDTKPCLNFFDVNINTHADENGPLMVLLETFYPNAEIRYTTDGSEPTYGSTLYEQPFALEGNIDLKAAAFKDGKILGKVTNKPLYGNLLAGKPFTVNYTMGWTGDIFGDNDVLGADKTTFGLTNGKRGNNASYTPWSSFAIVEGKDLEFIVHLDKPTEVRKVVFGSLFNPAMRMLPAGGVAVEVSADGQQYTQIAEKALKHDCPETGRIAFTDSIEFEPTQATFLKVKIKNGGTLRNGVNFEKNNGPEVIPAELWIDEIEAY</sequence>
<evidence type="ECO:0000256" key="3">
    <source>
        <dbReference type="ARBA" id="ARBA00012663"/>
    </source>
</evidence>
<comment type="catalytic activity">
    <reaction evidence="1">
        <text>Hydrolysis of terminal non-reducing N-acetyl-D-hexosamine residues in N-acetyl-beta-D-hexosaminides.</text>
        <dbReference type="EC" id="3.2.1.52"/>
    </reaction>
</comment>
<reference evidence="10 11" key="1">
    <citation type="submission" date="2018-08" db="EMBL/GenBank/DDBJ databases">
        <title>A genome reference for cultivated species of the human gut microbiota.</title>
        <authorList>
            <person name="Zou Y."/>
            <person name="Xue W."/>
            <person name="Luo G."/>
        </authorList>
    </citation>
    <scope>NUCLEOTIDE SEQUENCE [LARGE SCALE GENOMIC DNA]</scope>
    <source>
        <strain evidence="10 11">AM30-26</strain>
    </source>
</reference>
<dbReference type="AlphaFoldDB" id="A0A412GCZ7"/>
<evidence type="ECO:0000256" key="6">
    <source>
        <dbReference type="PIRSR" id="PIRSR625705-1"/>
    </source>
</evidence>
<comment type="caution">
    <text evidence="10">The sequence shown here is derived from an EMBL/GenBank/DDBJ whole genome shotgun (WGS) entry which is preliminary data.</text>
</comment>
<dbReference type="GO" id="GO:0004563">
    <property type="term" value="F:beta-N-acetylhexosaminidase activity"/>
    <property type="evidence" value="ECO:0007669"/>
    <property type="project" value="UniProtKB-EC"/>
</dbReference>
<dbReference type="GO" id="GO:0030203">
    <property type="term" value="P:glycosaminoglycan metabolic process"/>
    <property type="evidence" value="ECO:0007669"/>
    <property type="project" value="TreeGrafter"/>
</dbReference>
<accession>A0A412GCZ7</accession>
<dbReference type="EMBL" id="QSJP01000011">
    <property type="protein sequence ID" value="RHD87341.1"/>
    <property type="molecule type" value="Genomic_DNA"/>
</dbReference>
<dbReference type="GO" id="GO:0016020">
    <property type="term" value="C:membrane"/>
    <property type="evidence" value="ECO:0007669"/>
    <property type="project" value="TreeGrafter"/>
</dbReference>
<dbReference type="InterPro" id="IPR015882">
    <property type="entry name" value="HEX_bac_N"/>
</dbReference>
<gene>
    <name evidence="10" type="ORF">DW780_13670</name>
    <name evidence="9" type="ORF">GAO51_05630</name>
</gene>
<dbReference type="Gene3D" id="3.30.379.10">
    <property type="entry name" value="Chitobiase/beta-hexosaminidase domain 2-like"/>
    <property type="match status" value="1"/>
</dbReference>
<dbReference type="PANTHER" id="PTHR22600">
    <property type="entry name" value="BETA-HEXOSAMINIDASE"/>
    <property type="match status" value="1"/>
</dbReference>
<name>A0A412GCZ7_BACT4</name>
<dbReference type="InterPro" id="IPR025705">
    <property type="entry name" value="Beta_hexosaminidase_sua/sub"/>
</dbReference>
<dbReference type="Proteomes" id="UP000440614">
    <property type="component" value="Unassembled WGS sequence"/>
</dbReference>
<dbReference type="Pfam" id="PF02838">
    <property type="entry name" value="Glyco_hydro_20b"/>
    <property type="match status" value="1"/>
</dbReference>
<dbReference type="Proteomes" id="UP000284785">
    <property type="component" value="Unassembled WGS sequence"/>
</dbReference>